<dbReference type="SUPFAM" id="SSF53850">
    <property type="entry name" value="Periplasmic binding protein-like II"/>
    <property type="match status" value="1"/>
</dbReference>
<gene>
    <name evidence="3" type="ORF">C7383_12140</name>
</gene>
<evidence type="ECO:0000313" key="3">
    <source>
        <dbReference type="EMBL" id="PWJ72174.1"/>
    </source>
</evidence>
<sequence length="575" mass="64144">MKKNFRNQVAFGLAAVLAVGSLAGCGDGKKDSTEAKTEAKTEAAKTEAAEETKAAEKETAAVEATEAATTKSGDRMTISVMGIDWGYGPQAGSDMEKYWEDLFDVNLEIEWINYQDYDQKVNTLIASDSIPDVIQVSKQGNGSYYYPIFTQAVDAGVFVDMTPYLFDNGNGIAETNAVMKNWDDAMWAQTKYKDGIYILPRSKAESGQNSGIEVRKDLMEKYGFTEEPTTMDELKDFLIGLSKAASEGEGKKIYGLEFYDDGKKGFMNDYIKAFAIAFTGQTDWAVDENGDFQYMQFQDSYIDFLNWMKDLYDAGAIDPEFALNNSDTSKWKAGNSVAFLSAWYNWNQSADLTSNKIFDESTPATYEAWCLMPVKGPKAYTVSPNYTDVDSCIAISSKCDDAKIQKIMEIFNGTEEQYPGYNDVMKDGVEGLHYTLLEDGTKDTTDEAFKKARQDGYVGAWNQIFLKTDMDQVTDKFMRPGAKGASEENIARVKEIKEFVYSDLAATGMTNAIQNLQSATYDNTWNVLTDDVDTMCAQYVMGQIGEEEWKSFVQGIVESSDYQTIQQEFKEAAAQ</sequence>
<protein>
    <submittedName>
        <fullName evidence="3">ABC-type glycerol-3-phosphate transport system substrate-binding protein</fullName>
    </submittedName>
</protein>
<reference evidence="3 4" key="1">
    <citation type="submission" date="2018-05" db="EMBL/GenBank/DDBJ databases">
        <authorList>
            <person name="Goeker M."/>
            <person name="Huntemann M."/>
            <person name="Clum A."/>
            <person name="Pillay M."/>
            <person name="Palaniappan K."/>
            <person name="Varghese N."/>
            <person name="Mikhailova N."/>
            <person name="Stamatis D."/>
            <person name="Reddy T."/>
            <person name="Daum C."/>
            <person name="Shapiro N."/>
            <person name="Ivanova N."/>
            <person name="Kyrpides N."/>
            <person name="Woyke T."/>
        </authorList>
    </citation>
    <scope>NUCLEOTIDE SEQUENCE [LARGE SCALE GENOMIC DNA]</scope>
    <source>
        <strain evidence="3 4">DSM 26524</strain>
    </source>
</reference>
<evidence type="ECO:0000256" key="1">
    <source>
        <dbReference type="SAM" id="MobiDB-lite"/>
    </source>
</evidence>
<keyword evidence="4" id="KW-1185">Reference proteome</keyword>
<name>A0AB73SXV7_9FIRM</name>
<comment type="caution">
    <text evidence="3">The sequence shown here is derived from an EMBL/GenBank/DDBJ whole genome shotgun (WGS) entry which is preliminary data.</text>
</comment>
<dbReference type="Gene3D" id="3.40.190.10">
    <property type="entry name" value="Periplasmic binding protein-like II"/>
    <property type="match status" value="2"/>
</dbReference>
<keyword evidence="2" id="KW-0732">Signal</keyword>
<dbReference type="PANTHER" id="PTHR43649">
    <property type="entry name" value="ARABINOSE-BINDING PROTEIN-RELATED"/>
    <property type="match status" value="1"/>
</dbReference>
<feature type="chain" id="PRO_5044501356" evidence="2">
    <location>
        <begin position="24"/>
        <end position="575"/>
    </location>
</feature>
<accession>A0AB73SXV7</accession>
<feature type="compositionally biased region" description="Basic and acidic residues" evidence="1">
    <location>
        <begin position="27"/>
        <end position="60"/>
    </location>
</feature>
<evidence type="ECO:0000313" key="4">
    <source>
        <dbReference type="Proteomes" id="UP000245412"/>
    </source>
</evidence>
<dbReference type="AlphaFoldDB" id="A0AB73SXV7"/>
<proteinExistence type="predicted"/>
<dbReference type="PANTHER" id="PTHR43649:SF12">
    <property type="entry name" value="DIACETYLCHITOBIOSE BINDING PROTEIN DASA"/>
    <property type="match status" value="1"/>
</dbReference>
<dbReference type="InterPro" id="IPR050490">
    <property type="entry name" value="Bact_solute-bd_prot1"/>
</dbReference>
<dbReference type="EMBL" id="QGGY01000021">
    <property type="protein sequence ID" value="PWJ72174.1"/>
    <property type="molecule type" value="Genomic_DNA"/>
</dbReference>
<feature type="signal peptide" evidence="2">
    <location>
        <begin position="1"/>
        <end position="23"/>
    </location>
</feature>
<evidence type="ECO:0000256" key="2">
    <source>
        <dbReference type="SAM" id="SignalP"/>
    </source>
</evidence>
<feature type="region of interest" description="Disordered" evidence="1">
    <location>
        <begin position="26"/>
        <end position="68"/>
    </location>
</feature>
<dbReference type="RefSeq" id="WP_109748704.1">
    <property type="nucleotide sequence ID" value="NZ_JANKBI010000025.1"/>
</dbReference>
<organism evidence="3 4">
    <name type="scientific">Murimonas intestini</name>
    <dbReference type="NCBI Taxonomy" id="1337051"/>
    <lineage>
        <taxon>Bacteria</taxon>
        <taxon>Bacillati</taxon>
        <taxon>Bacillota</taxon>
        <taxon>Clostridia</taxon>
        <taxon>Lachnospirales</taxon>
        <taxon>Lachnospiraceae</taxon>
        <taxon>Murimonas</taxon>
    </lineage>
</organism>
<dbReference type="Proteomes" id="UP000245412">
    <property type="component" value="Unassembled WGS sequence"/>
</dbReference>
<dbReference type="PROSITE" id="PS51257">
    <property type="entry name" value="PROKAR_LIPOPROTEIN"/>
    <property type="match status" value="1"/>
</dbReference>